<reference evidence="4" key="1">
    <citation type="submission" date="2021-01" db="EMBL/GenBank/DDBJ databases">
        <authorList>
            <person name="Corre E."/>
            <person name="Pelletier E."/>
            <person name="Niang G."/>
            <person name="Scheremetjew M."/>
            <person name="Finn R."/>
            <person name="Kale V."/>
            <person name="Holt S."/>
            <person name="Cochrane G."/>
            <person name="Meng A."/>
            <person name="Brown T."/>
            <person name="Cohen L."/>
        </authorList>
    </citation>
    <scope>NUCLEOTIDE SEQUENCE</scope>
    <source>
        <strain evidence="4">10249 10 AB</strain>
    </source>
</reference>
<evidence type="ECO:0000313" key="5">
    <source>
        <dbReference type="EMBL" id="CAE0708587.1"/>
    </source>
</evidence>
<comment type="similarity">
    <text evidence="1">Belongs to the ATP-dependent AMP-binding enzyme family.</text>
</comment>
<dbReference type="PANTHER" id="PTHR43201">
    <property type="entry name" value="ACYL-COA SYNTHETASE"/>
    <property type="match status" value="1"/>
</dbReference>
<dbReference type="GO" id="GO:0006631">
    <property type="term" value="P:fatty acid metabolic process"/>
    <property type="evidence" value="ECO:0007669"/>
    <property type="project" value="TreeGrafter"/>
</dbReference>
<proteinExistence type="inferred from homology"/>
<dbReference type="SUPFAM" id="SSF56801">
    <property type="entry name" value="Acetyl-CoA synthetase-like"/>
    <property type="match status" value="1"/>
</dbReference>
<keyword evidence="2" id="KW-0436">Ligase</keyword>
<dbReference type="GO" id="GO:0031956">
    <property type="term" value="F:medium-chain fatty acid-CoA ligase activity"/>
    <property type="evidence" value="ECO:0007669"/>
    <property type="project" value="TreeGrafter"/>
</dbReference>
<evidence type="ECO:0000259" key="3">
    <source>
        <dbReference type="Pfam" id="PF00501"/>
    </source>
</evidence>
<dbReference type="EMBL" id="HBIX01001765">
    <property type="protein sequence ID" value="CAE0708587.1"/>
    <property type="molecule type" value="Transcribed_RNA"/>
</dbReference>
<dbReference type="InterPro" id="IPR000873">
    <property type="entry name" value="AMP-dep_synth/lig_dom"/>
</dbReference>
<dbReference type="Pfam" id="PF00501">
    <property type="entry name" value="AMP-binding"/>
    <property type="match status" value="1"/>
</dbReference>
<accession>A0A6U9VNK5</accession>
<sequence length="345" mass="36504">MASRMTVKTIAAALDATALRIPDRIALVSPSPEALMRTITAIDSEGIGETLPLNRYTYSDFRDKTNRLAGFLKAYGYGQNDVIMSDLPNVAENLVLQIACNRIGVTYATAKGLEGMAKLTKVKGAVSATGTGFLAETSLSLPYLSGDFLLDLIHGTTNGTISGSNDLFGLKGFQLEDNEQSAVFSDDEESATKLPPHAYYNSAKPFTNEEALEMGADAAWEVAMVEEDIVCVAITLCHAFGMGSAVCSTLKEGATIVLPAVGGIRGCGIPSQRAEATLQVLESEKCTLLFADTHTLKAFPNEESIRPERLSLKGGACKVGSGSTFLEETVKCGGATLRTLGSIPK</sequence>
<evidence type="ECO:0000313" key="4">
    <source>
        <dbReference type="EMBL" id="CAE0708586.1"/>
    </source>
</evidence>
<organism evidence="4">
    <name type="scientific">Pseudo-nitzschia australis</name>
    <dbReference type="NCBI Taxonomy" id="44445"/>
    <lineage>
        <taxon>Eukaryota</taxon>
        <taxon>Sar</taxon>
        <taxon>Stramenopiles</taxon>
        <taxon>Ochrophyta</taxon>
        <taxon>Bacillariophyta</taxon>
        <taxon>Bacillariophyceae</taxon>
        <taxon>Bacillariophycidae</taxon>
        <taxon>Bacillariales</taxon>
        <taxon>Bacillariaceae</taxon>
        <taxon>Pseudo-nitzschia</taxon>
    </lineage>
</organism>
<evidence type="ECO:0000256" key="1">
    <source>
        <dbReference type="ARBA" id="ARBA00006432"/>
    </source>
</evidence>
<name>A0A6U9VNK5_9STRA</name>
<evidence type="ECO:0000256" key="2">
    <source>
        <dbReference type="ARBA" id="ARBA00022598"/>
    </source>
</evidence>
<dbReference type="Gene3D" id="3.40.50.980">
    <property type="match status" value="2"/>
</dbReference>
<protein>
    <recommendedName>
        <fullName evidence="3">AMP-dependent synthetase/ligase domain-containing protein</fullName>
    </recommendedName>
</protein>
<dbReference type="PANTHER" id="PTHR43201:SF5">
    <property type="entry name" value="MEDIUM-CHAIN ACYL-COA LIGASE ACSF2, MITOCHONDRIAL"/>
    <property type="match status" value="1"/>
</dbReference>
<dbReference type="AlphaFoldDB" id="A0A6U9VNK5"/>
<gene>
    <name evidence="4" type="ORF">PAUS00366_LOCUS1306</name>
    <name evidence="5" type="ORF">PAUS00366_LOCUS1307</name>
</gene>
<dbReference type="EMBL" id="HBIX01001764">
    <property type="protein sequence ID" value="CAE0708586.1"/>
    <property type="molecule type" value="Transcribed_RNA"/>
</dbReference>
<feature type="domain" description="AMP-dependent synthetase/ligase" evidence="3">
    <location>
        <begin position="53"/>
        <end position="110"/>
    </location>
</feature>